<dbReference type="SMART" id="SM00060">
    <property type="entry name" value="FN3"/>
    <property type="match status" value="1"/>
</dbReference>
<keyword evidence="4" id="KW-1185">Reference proteome</keyword>
<accession>A0AAV2RCQ4</accession>
<gene>
    <name evidence="3" type="ORF">MNOR_LOCUS22649</name>
</gene>
<dbReference type="SUPFAM" id="SSF49265">
    <property type="entry name" value="Fibronectin type III"/>
    <property type="match status" value="1"/>
</dbReference>
<dbReference type="AlphaFoldDB" id="A0AAV2RCQ4"/>
<evidence type="ECO:0000256" key="1">
    <source>
        <dbReference type="SAM" id="MobiDB-lite"/>
    </source>
</evidence>
<comment type="caution">
    <text evidence="3">The sequence shown here is derived from an EMBL/GenBank/DDBJ whole genome shotgun (WGS) entry which is preliminary data.</text>
</comment>
<dbReference type="InterPro" id="IPR036116">
    <property type="entry name" value="FN3_sf"/>
</dbReference>
<dbReference type="PROSITE" id="PS50853">
    <property type="entry name" value="FN3"/>
    <property type="match status" value="1"/>
</dbReference>
<feature type="non-terminal residue" evidence="3">
    <location>
        <position position="1"/>
    </location>
</feature>
<dbReference type="EMBL" id="CAXKWB010019271">
    <property type="protein sequence ID" value="CAL4121787.1"/>
    <property type="molecule type" value="Genomic_DNA"/>
</dbReference>
<feature type="region of interest" description="Disordered" evidence="1">
    <location>
        <begin position="1"/>
        <end position="21"/>
    </location>
</feature>
<dbReference type="Pfam" id="PF00041">
    <property type="entry name" value="fn3"/>
    <property type="match status" value="1"/>
</dbReference>
<dbReference type="InterPro" id="IPR003961">
    <property type="entry name" value="FN3_dom"/>
</dbReference>
<dbReference type="Proteomes" id="UP001497623">
    <property type="component" value="Unassembled WGS sequence"/>
</dbReference>
<feature type="non-terminal residue" evidence="3">
    <location>
        <position position="105"/>
    </location>
</feature>
<evidence type="ECO:0000259" key="2">
    <source>
        <dbReference type="PROSITE" id="PS50853"/>
    </source>
</evidence>
<dbReference type="InterPro" id="IPR013783">
    <property type="entry name" value="Ig-like_fold"/>
</dbReference>
<sequence length="105" mass="11477">GEGPATEPVLCTTDQDVPSPPAGIKAVASGPRSLIVSWLPPSNHHGRLTRYTVYWDTVGSRAGEQSRRIQPNVNHFTLHNLKQTTYEIWVTASTKMGEGHVSEKA</sequence>
<proteinExistence type="predicted"/>
<protein>
    <recommendedName>
        <fullName evidence="2">Fibronectin type-III domain-containing protein</fullName>
    </recommendedName>
</protein>
<name>A0AAV2RCQ4_MEGNR</name>
<organism evidence="3 4">
    <name type="scientific">Meganyctiphanes norvegica</name>
    <name type="common">Northern krill</name>
    <name type="synonym">Thysanopoda norvegica</name>
    <dbReference type="NCBI Taxonomy" id="48144"/>
    <lineage>
        <taxon>Eukaryota</taxon>
        <taxon>Metazoa</taxon>
        <taxon>Ecdysozoa</taxon>
        <taxon>Arthropoda</taxon>
        <taxon>Crustacea</taxon>
        <taxon>Multicrustacea</taxon>
        <taxon>Malacostraca</taxon>
        <taxon>Eumalacostraca</taxon>
        <taxon>Eucarida</taxon>
        <taxon>Euphausiacea</taxon>
        <taxon>Euphausiidae</taxon>
        <taxon>Meganyctiphanes</taxon>
    </lineage>
</organism>
<feature type="domain" description="Fibronectin type-III" evidence="2">
    <location>
        <begin position="20"/>
        <end position="105"/>
    </location>
</feature>
<reference evidence="3 4" key="1">
    <citation type="submission" date="2024-05" db="EMBL/GenBank/DDBJ databases">
        <authorList>
            <person name="Wallberg A."/>
        </authorList>
    </citation>
    <scope>NUCLEOTIDE SEQUENCE [LARGE SCALE GENOMIC DNA]</scope>
</reference>
<dbReference type="CDD" id="cd00063">
    <property type="entry name" value="FN3"/>
    <property type="match status" value="1"/>
</dbReference>
<dbReference type="Gene3D" id="2.60.40.10">
    <property type="entry name" value="Immunoglobulins"/>
    <property type="match status" value="1"/>
</dbReference>
<evidence type="ECO:0000313" key="4">
    <source>
        <dbReference type="Proteomes" id="UP001497623"/>
    </source>
</evidence>
<evidence type="ECO:0000313" key="3">
    <source>
        <dbReference type="EMBL" id="CAL4121787.1"/>
    </source>
</evidence>